<dbReference type="PANTHER" id="PTHR36507:SF1">
    <property type="entry name" value="BLL1555 PROTEIN"/>
    <property type="match status" value="1"/>
</dbReference>
<dbReference type="PANTHER" id="PTHR36507">
    <property type="entry name" value="BLL1555 PROTEIN"/>
    <property type="match status" value="1"/>
</dbReference>
<dbReference type="InterPro" id="IPR052721">
    <property type="entry name" value="ET_Amicyanin"/>
</dbReference>
<keyword evidence="2" id="KW-0186">Copper</keyword>
<organism evidence="5 6">
    <name type="scientific">Candidatus Nitrososphaera evergladensis SR1</name>
    <dbReference type="NCBI Taxonomy" id="1459636"/>
    <lineage>
        <taxon>Archaea</taxon>
        <taxon>Nitrososphaerota</taxon>
        <taxon>Nitrososphaeria</taxon>
        <taxon>Nitrososphaerales</taxon>
        <taxon>Nitrososphaeraceae</taxon>
        <taxon>Nitrososphaera</taxon>
    </lineage>
</organism>
<feature type="region of interest" description="Disordered" evidence="3">
    <location>
        <begin position="210"/>
        <end position="236"/>
    </location>
</feature>
<dbReference type="RefSeq" id="WP_148699255.1">
    <property type="nucleotide sequence ID" value="NZ_CP007174.1"/>
</dbReference>
<dbReference type="Pfam" id="PF00127">
    <property type="entry name" value="Copper-bind"/>
    <property type="match status" value="1"/>
</dbReference>
<keyword evidence="1" id="KW-0479">Metal-binding</keyword>
<evidence type="ECO:0000256" key="3">
    <source>
        <dbReference type="SAM" id="MobiDB-lite"/>
    </source>
</evidence>
<dbReference type="AlphaFoldDB" id="A0A075MS66"/>
<feature type="domain" description="Blue (type 1) copper" evidence="4">
    <location>
        <begin position="245"/>
        <end position="326"/>
    </location>
</feature>
<dbReference type="GO" id="GO:0005507">
    <property type="term" value="F:copper ion binding"/>
    <property type="evidence" value="ECO:0007669"/>
    <property type="project" value="InterPro"/>
</dbReference>
<evidence type="ECO:0000256" key="1">
    <source>
        <dbReference type="ARBA" id="ARBA00022723"/>
    </source>
</evidence>
<evidence type="ECO:0000313" key="5">
    <source>
        <dbReference type="EMBL" id="AIF82214.1"/>
    </source>
</evidence>
<dbReference type="Proteomes" id="UP000028194">
    <property type="component" value="Chromosome"/>
</dbReference>
<evidence type="ECO:0000259" key="4">
    <source>
        <dbReference type="Pfam" id="PF00127"/>
    </source>
</evidence>
<dbReference type="InterPro" id="IPR000923">
    <property type="entry name" value="BlueCu_1"/>
</dbReference>
<sequence length="327" mass="34892">MNTKKHMMLLATVAAAVLVVGMISVASLNGASFAYADKEQMQHPGSSMTMTAAPSSPAKGAALGTISSIQNDEKGQPAWIAAGGWKLFLMPSESKNNSTTSAAPDAKFSARFIMTKLDGTSKHEHAISDFVLTNMSDDGNTTTLTGNATMTMKDAPQKNIPMTIKIMNHNIISIMLDPHVNSHLGNTPLYGTVLRANNGYHTMAHMGENKTMMSDNSNSSDKDKEKSSAKEEGRATTIDIVSGAANKGDKSFSPNPVAIKAGTEVTWKNADSALHTVTSGKNSTPDNVFDSSILVPKKDFTFKFNSAGTYDYFCQLHPTMIGEVTVT</sequence>
<gene>
    <name evidence="5" type="ORF">NTE_00132</name>
</gene>
<keyword evidence="6" id="KW-1185">Reference proteome</keyword>
<dbReference type="Gene3D" id="2.60.40.420">
    <property type="entry name" value="Cupredoxins - blue copper proteins"/>
    <property type="match status" value="1"/>
</dbReference>
<protein>
    <submittedName>
        <fullName evidence="5">Plastocyanin</fullName>
    </submittedName>
</protein>
<dbReference type="STRING" id="1459636.NTE_00132"/>
<feature type="compositionally biased region" description="Basic and acidic residues" evidence="3">
    <location>
        <begin position="220"/>
        <end position="234"/>
    </location>
</feature>
<dbReference type="EMBL" id="CP007174">
    <property type="protein sequence ID" value="AIF82214.1"/>
    <property type="molecule type" value="Genomic_DNA"/>
</dbReference>
<reference evidence="5 6" key="1">
    <citation type="journal article" date="2014" name="PLoS ONE">
        <title>Genome Sequence of Candidatus Nitrososphaera evergladensis from Group I.1b Enriched from Everglades Soil Reveals Novel Genomic Features of the Ammonia-Oxidizing Archaea.</title>
        <authorList>
            <person name="Zhalnina K.V."/>
            <person name="Dias R."/>
            <person name="Leonard M.T."/>
            <person name="Dorr de Quadros P."/>
            <person name="Camargo F.A."/>
            <person name="Drew J.C."/>
            <person name="Farmerie W.G."/>
            <person name="Daroub S.H."/>
            <person name="Triplett E.W."/>
        </authorList>
    </citation>
    <scope>NUCLEOTIDE SEQUENCE [LARGE SCALE GENOMIC DNA]</scope>
    <source>
        <strain evidence="5 6">SR1</strain>
    </source>
</reference>
<proteinExistence type="predicted"/>
<dbReference type="HOGENOM" id="CLU_848877_0_0_2"/>
<dbReference type="OrthoDB" id="11836at2157"/>
<dbReference type="eggNOG" id="arCOG02926">
    <property type="taxonomic scope" value="Archaea"/>
</dbReference>
<dbReference type="GeneID" id="41596073"/>
<evidence type="ECO:0000313" key="6">
    <source>
        <dbReference type="Proteomes" id="UP000028194"/>
    </source>
</evidence>
<name>A0A075MS66_9ARCH</name>
<evidence type="ECO:0000256" key="2">
    <source>
        <dbReference type="ARBA" id="ARBA00023008"/>
    </source>
</evidence>
<dbReference type="SUPFAM" id="SSF49503">
    <property type="entry name" value="Cupredoxins"/>
    <property type="match status" value="1"/>
</dbReference>
<dbReference type="KEGG" id="nev:NTE_00132"/>
<accession>A0A075MS66</accession>
<dbReference type="InterPro" id="IPR008972">
    <property type="entry name" value="Cupredoxin"/>
</dbReference>
<dbReference type="GO" id="GO:0009055">
    <property type="term" value="F:electron transfer activity"/>
    <property type="evidence" value="ECO:0007669"/>
    <property type="project" value="InterPro"/>
</dbReference>